<feature type="region of interest" description="Disordered" evidence="1">
    <location>
        <begin position="219"/>
        <end position="244"/>
    </location>
</feature>
<feature type="region of interest" description="Disordered" evidence="1">
    <location>
        <begin position="1"/>
        <end position="27"/>
    </location>
</feature>
<dbReference type="PANTHER" id="PTHR36072:SF2">
    <property type="entry name" value="OS01G0531000 PROTEIN"/>
    <property type="match status" value="1"/>
</dbReference>
<evidence type="ECO:0000313" key="2">
    <source>
        <dbReference type="EMBL" id="GAA0149053.1"/>
    </source>
</evidence>
<comment type="caution">
    <text evidence="2">The sequence shown here is derived from an EMBL/GenBank/DDBJ whole genome shotgun (WGS) entry which is preliminary data.</text>
</comment>
<evidence type="ECO:0000313" key="3">
    <source>
        <dbReference type="Proteomes" id="UP001454036"/>
    </source>
</evidence>
<organism evidence="2 3">
    <name type="scientific">Lithospermum erythrorhizon</name>
    <name type="common">Purple gromwell</name>
    <name type="synonym">Lithospermum officinale var. erythrorhizon</name>
    <dbReference type="NCBI Taxonomy" id="34254"/>
    <lineage>
        <taxon>Eukaryota</taxon>
        <taxon>Viridiplantae</taxon>
        <taxon>Streptophyta</taxon>
        <taxon>Embryophyta</taxon>
        <taxon>Tracheophyta</taxon>
        <taxon>Spermatophyta</taxon>
        <taxon>Magnoliopsida</taxon>
        <taxon>eudicotyledons</taxon>
        <taxon>Gunneridae</taxon>
        <taxon>Pentapetalae</taxon>
        <taxon>asterids</taxon>
        <taxon>lamiids</taxon>
        <taxon>Boraginales</taxon>
        <taxon>Boraginaceae</taxon>
        <taxon>Boraginoideae</taxon>
        <taxon>Lithospermeae</taxon>
        <taxon>Lithospermum</taxon>
    </lineage>
</organism>
<dbReference type="Gene3D" id="6.20.50.20">
    <property type="match status" value="1"/>
</dbReference>
<dbReference type="GO" id="GO:0006396">
    <property type="term" value="P:RNA processing"/>
    <property type="evidence" value="ECO:0007669"/>
    <property type="project" value="InterPro"/>
</dbReference>
<name>A0AAV3PD65_LITER</name>
<gene>
    <name evidence="2" type="ORF">LIER_36857</name>
</gene>
<dbReference type="Pfam" id="PF04032">
    <property type="entry name" value="Rpr2"/>
    <property type="match status" value="1"/>
</dbReference>
<reference evidence="2 3" key="1">
    <citation type="submission" date="2024-01" db="EMBL/GenBank/DDBJ databases">
        <title>The complete chloroplast genome sequence of Lithospermum erythrorhizon: insights into the phylogenetic relationship among Boraginaceae species and the maternal lineages of purple gromwells.</title>
        <authorList>
            <person name="Okada T."/>
            <person name="Watanabe K."/>
        </authorList>
    </citation>
    <scope>NUCLEOTIDE SEQUENCE [LARGE SCALE GENOMIC DNA]</scope>
</reference>
<protein>
    <submittedName>
        <fullName evidence="2">Uncharacterized protein</fullName>
    </submittedName>
</protein>
<proteinExistence type="predicted"/>
<dbReference type="EMBL" id="BAABME010017168">
    <property type="protein sequence ID" value="GAA0149053.1"/>
    <property type="molecule type" value="Genomic_DNA"/>
</dbReference>
<keyword evidence="3" id="KW-1185">Reference proteome</keyword>
<accession>A0AAV3PD65</accession>
<sequence>MGRRGANKKGCKQSNSSSRSGSTPSLNLSLREEAAGRKKQNVHKSVMLKLDHLKNVASWASTEACIPPLAAFFGQRLAASAEALVVPPDPSLFYCQWCESILRPGYNCTVRIEKNHSKIRRHKKSSIPSQNNVSYKCHFCAYRNLIRGTPKGHMKVICPHKVKQPWKPNHAKAADQKSRGQENIYATDHGSSQMDITYVPDADIVEIIAKSFEPDAVRDGNNAKFGDSQMDVIDAPDTNRNEKEVKSGDSRIDIIALADAGRNDNEANCPATPSVKPGISLLDSKMRKRNRSGAKRTETKNISASVDVELTANASSKRKRKGWTSLKEIAERTEKDNGKNSGNLAIPFVI</sequence>
<dbReference type="PANTHER" id="PTHR36072">
    <property type="entry name" value="OS01G0541600 PROTEIN"/>
    <property type="match status" value="1"/>
</dbReference>
<dbReference type="Proteomes" id="UP001454036">
    <property type="component" value="Unassembled WGS sequence"/>
</dbReference>
<dbReference type="AlphaFoldDB" id="A0AAV3PD65"/>
<feature type="compositionally biased region" description="Basic residues" evidence="1">
    <location>
        <begin position="1"/>
        <end position="11"/>
    </location>
</feature>
<dbReference type="InterPro" id="IPR007175">
    <property type="entry name" value="Rpr2/Snm1/Rpp21"/>
</dbReference>
<feature type="compositionally biased region" description="Low complexity" evidence="1">
    <location>
        <begin position="14"/>
        <end position="27"/>
    </location>
</feature>
<evidence type="ECO:0000256" key="1">
    <source>
        <dbReference type="SAM" id="MobiDB-lite"/>
    </source>
</evidence>